<dbReference type="GO" id="GO:0042783">
    <property type="term" value="P:symbiont-mediated evasion of host immune response"/>
    <property type="evidence" value="ECO:0007669"/>
    <property type="project" value="InterPro"/>
</dbReference>
<organism evidence="9">
    <name type="scientific">Trypanosoma brucei</name>
    <dbReference type="NCBI Taxonomy" id="5691"/>
    <lineage>
        <taxon>Eukaryota</taxon>
        <taxon>Discoba</taxon>
        <taxon>Euglenozoa</taxon>
        <taxon>Kinetoplastea</taxon>
        <taxon>Metakinetoplastina</taxon>
        <taxon>Trypanosomatida</taxon>
        <taxon>Trypanosomatidae</taxon>
        <taxon>Trypanosoma</taxon>
    </lineage>
</organism>
<keyword evidence="5" id="KW-0325">Glycoprotein</keyword>
<feature type="domain" description="Trypanosome variant surface glycoprotein A-type N-terminal" evidence="8">
    <location>
        <begin position="21"/>
        <end position="363"/>
    </location>
</feature>
<evidence type="ECO:0000256" key="7">
    <source>
        <dbReference type="SAM" id="SignalP"/>
    </source>
</evidence>
<keyword evidence="2" id="KW-1003">Cell membrane</keyword>
<keyword evidence="7" id="KW-0732">Signal</keyword>
<evidence type="ECO:0000259" key="8">
    <source>
        <dbReference type="Pfam" id="PF00913"/>
    </source>
</evidence>
<reference evidence="9" key="2">
    <citation type="journal article" date="2014" name="Mol. Biochem. Parasitol.">
        <title>Capturing the variant surface glycoprotein repertoire (the VSGnome) of Trypanosoma brucei Lister 427.</title>
        <authorList>
            <person name="Cross G.A."/>
            <person name="Kim H.S."/>
            <person name="Wickstead B."/>
        </authorList>
    </citation>
    <scope>NUCLEOTIDE SEQUENCE</scope>
    <source>
        <strain evidence="9">Lister 427</strain>
    </source>
</reference>
<feature type="signal peptide" evidence="7">
    <location>
        <begin position="1"/>
        <end position="15"/>
    </location>
</feature>
<dbReference type="Pfam" id="PF00913">
    <property type="entry name" value="Trypan_glycop"/>
    <property type="match status" value="1"/>
</dbReference>
<keyword evidence="3" id="KW-0336">GPI-anchor</keyword>
<dbReference type="SUPFAM" id="SSF58087">
    <property type="entry name" value="Variant surface glycoprotein (N-terminal domain)"/>
    <property type="match status" value="1"/>
</dbReference>
<dbReference type="VEuPathDB" id="TriTrypDB:Tb427_000133700"/>
<protein>
    <submittedName>
        <fullName evidence="9">Variant surface glycoprotein 1340</fullName>
    </submittedName>
</protein>
<comment type="subcellular location">
    <subcellularLocation>
        <location evidence="1">Cell membrane</location>
        <topology evidence="1">Lipid-anchor</topology>
        <topology evidence="1">GPI-anchor</topology>
    </subcellularLocation>
</comment>
<evidence type="ECO:0000256" key="5">
    <source>
        <dbReference type="ARBA" id="ARBA00023180"/>
    </source>
</evidence>
<evidence type="ECO:0000256" key="1">
    <source>
        <dbReference type="ARBA" id="ARBA00004609"/>
    </source>
</evidence>
<evidence type="ECO:0000256" key="6">
    <source>
        <dbReference type="ARBA" id="ARBA00023288"/>
    </source>
</evidence>
<dbReference type="AlphaFoldDB" id="M4SV77"/>
<sequence>MFLLVEVATITFVQAAAEDNCTAATHEETYVGELQKKLANKHTADHALKAQLIKAQLIAALAATTQQKLQAQAIVNLYRRCTERETIANRKATVEDLTKLADMALHFGRHDALKMQQTAATKQVGQAQADNGNPVVKAITLKGGTLGLTSSKCHIEEYAKAAQTGPNKATWAKQQLTIKKVEAVAGADTNTPSAAQVCVGSTGATCTSNGAYIFIQGGKLYTTTEANPSRGAQKSSAQYLTIYIGSDEKAQQLAVLDTELIQATAPGMEIDSKCNPHEQLEDLELLEDAAAAADTEHKRPTANAKNKQNLQVTVKNLCGGKESEFNSKFWKTFDDLLVPTKKEAEIKKKKLSTINGPEQLRQSLELAAMMAIIENNTKKTATCTATVTTSETTACDKKLKKTDCKESDWCKWTNDKEETGNHCKPKKR</sequence>
<dbReference type="InterPro" id="IPR001812">
    <property type="entry name" value="Trypano_VSG_A_N_dom"/>
</dbReference>
<reference evidence="9" key="1">
    <citation type="submission" date="2013-02" db="EMBL/GenBank/DDBJ databases">
        <authorList>
            <person name="Cross G.A.M."/>
            <person name="Kim H.-S."/>
            <person name="Wickstead B."/>
        </authorList>
    </citation>
    <scope>NUCLEOTIDE SEQUENCE</scope>
    <source>
        <strain evidence="9">Lister 427</strain>
    </source>
</reference>
<feature type="chain" id="PRO_5012633019" evidence="7">
    <location>
        <begin position="16"/>
        <end position="428"/>
    </location>
</feature>
<proteinExistence type="predicted"/>
<dbReference type="GO" id="GO:0098552">
    <property type="term" value="C:side of membrane"/>
    <property type="evidence" value="ECO:0007669"/>
    <property type="project" value="UniProtKB-KW"/>
</dbReference>
<evidence type="ECO:0000256" key="4">
    <source>
        <dbReference type="ARBA" id="ARBA00023136"/>
    </source>
</evidence>
<keyword evidence="4" id="KW-0472">Membrane</keyword>
<dbReference type="EMBL" id="KC612842">
    <property type="protein sequence ID" value="AGH60273.1"/>
    <property type="molecule type" value="Genomic_DNA"/>
</dbReference>
<accession>M4SV77</accession>
<dbReference type="GO" id="GO:0005886">
    <property type="term" value="C:plasma membrane"/>
    <property type="evidence" value="ECO:0007669"/>
    <property type="project" value="UniProtKB-SubCell"/>
</dbReference>
<evidence type="ECO:0000256" key="2">
    <source>
        <dbReference type="ARBA" id="ARBA00022475"/>
    </source>
</evidence>
<keyword evidence="6" id="KW-0449">Lipoprotein</keyword>
<name>M4SV77_9TRYP</name>
<evidence type="ECO:0000313" key="9">
    <source>
        <dbReference type="EMBL" id="AGH60273.1"/>
    </source>
</evidence>
<evidence type="ECO:0000256" key="3">
    <source>
        <dbReference type="ARBA" id="ARBA00022622"/>
    </source>
</evidence>